<protein>
    <submittedName>
        <fullName evidence="5">Murein DD-endopeptidase MepM/ murein hydrolase activator NlpD</fullName>
    </submittedName>
</protein>
<evidence type="ECO:0000313" key="5">
    <source>
        <dbReference type="EMBL" id="RBO99905.1"/>
    </source>
</evidence>
<feature type="region of interest" description="Disordered" evidence="2">
    <location>
        <begin position="166"/>
        <end position="186"/>
    </location>
</feature>
<dbReference type="Gene3D" id="3.10.350.10">
    <property type="entry name" value="LysM domain"/>
    <property type="match status" value="1"/>
</dbReference>
<dbReference type="InterPro" id="IPR016047">
    <property type="entry name" value="M23ase_b-sheet_dom"/>
</dbReference>
<evidence type="ECO:0000256" key="1">
    <source>
        <dbReference type="ARBA" id="ARBA00022729"/>
    </source>
</evidence>
<dbReference type="Pfam" id="PF01476">
    <property type="entry name" value="LysM"/>
    <property type="match status" value="1"/>
</dbReference>
<dbReference type="STRING" id="200904.GCA_900168775_00099"/>
<keyword evidence="6" id="KW-1185">Reference proteome</keyword>
<dbReference type="CDD" id="cd12797">
    <property type="entry name" value="M23_peptidase"/>
    <property type="match status" value="1"/>
</dbReference>
<dbReference type="InterPro" id="IPR011098">
    <property type="entry name" value="G5_dom"/>
</dbReference>
<dbReference type="PANTHER" id="PTHR21666:SF270">
    <property type="entry name" value="MUREIN HYDROLASE ACTIVATOR ENVC"/>
    <property type="match status" value="1"/>
</dbReference>
<dbReference type="AlphaFoldDB" id="A0A366ECX3"/>
<accession>A0A366ECX3</accession>
<dbReference type="Gene3D" id="2.70.70.10">
    <property type="entry name" value="Glucose Permease (Domain IIA)"/>
    <property type="match status" value="1"/>
</dbReference>
<dbReference type="InterPro" id="IPR018392">
    <property type="entry name" value="LysM"/>
</dbReference>
<dbReference type="PROSITE" id="PS51782">
    <property type="entry name" value="LYSM"/>
    <property type="match status" value="1"/>
</dbReference>
<sequence length="488" mass="53746">MTGKESRNNYEKARKIDLLKKTAITSLIGIGLTFNVAYANEDASLETVYHVYVDGEHIGTIDNKEPITSYIDEQIAAKEKENDAYSYAAKQDISYVPERVFHPNTKNKEVLQTLEDELTLEVEAYQMKIGDNAVGSFKDKATAEQALRQYKAKYVDEEVLEQLEQLSSEEQDNENDSNKKDLQVGDSATLDVTLSKEVTYHENKVPEDKVLTADEGEEVLEKGALEDKVHEVQEGEVLGSIASKYNLDMAQLLELNPSIEEDTVLQIGQELHVTAYAPFVNVIVKKEEVVEEEIAYEKEVQESEDMYKGDSKVTQEGADGTKEVHYSLELVNGQVKEKEVLSEKVTKEPVKEIVVKGTKVVPSRGSGDMAWPAVGGYISSDMGSRWGSYHKGIDIAGPSNRAILAADNGTVVSAGYTNGGYGNKIVINHNNGYQTTYAHLASISVSVGQTVTKGSEIGVMGDTGRSTGIHLHFEVHKNGELVNPEDLL</sequence>
<dbReference type="SUPFAM" id="SSF51261">
    <property type="entry name" value="Duplicated hybrid motif"/>
    <property type="match status" value="1"/>
</dbReference>
<dbReference type="GO" id="GO:0004222">
    <property type="term" value="F:metalloendopeptidase activity"/>
    <property type="evidence" value="ECO:0007669"/>
    <property type="project" value="TreeGrafter"/>
</dbReference>
<organism evidence="5 6">
    <name type="scientific">Paraliobacillus ryukyuensis</name>
    <dbReference type="NCBI Taxonomy" id="200904"/>
    <lineage>
        <taxon>Bacteria</taxon>
        <taxon>Bacillati</taxon>
        <taxon>Bacillota</taxon>
        <taxon>Bacilli</taxon>
        <taxon>Bacillales</taxon>
        <taxon>Bacillaceae</taxon>
        <taxon>Paraliobacillus</taxon>
    </lineage>
</organism>
<keyword evidence="1" id="KW-0732">Signal</keyword>
<dbReference type="Pfam" id="PF01551">
    <property type="entry name" value="Peptidase_M23"/>
    <property type="match status" value="1"/>
</dbReference>
<dbReference type="InterPro" id="IPR036779">
    <property type="entry name" value="LysM_dom_sf"/>
</dbReference>
<dbReference type="EMBL" id="QNRI01000003">
    <property type="protein sequence ID" value="RBO99905.1"/>
    <property type="molecule type" value="Genomic_DNA"/>
</dbReference>
<dbReference type="PROSITE" id="PS51109">
    <property type="entry name" value="G5"/>
    <property type="match status" value="1"/>
</dbReference>
<evidence type="ECO:0000313" key="6">
    <source>
        <dbReference type="Proteomes" id="UP000252254"/>
    </source>
</evidence>
<dbReference type="OrthoDB" id="9805070at2"/>
<evidence type="ECO:0000259" key="3">
    <source>
        <dbReference type="PROSITE" id="PS51109"/>
    </source>
</evidence>
<proteinExistence type="predicted"/>
<dbReference type="RefSeq" id="WP_113868084.1">
    <property type="nucleotide sequence ID" value="NZ_BAABQN010000004.1"/>
</dbReference>
<feature type="domain" description="LysM" evidence="4">
    <location>
        <begin position="228"/>
        <end position="273"/>
    </location>
</feature>
<name>A0A366ECX3_9BACI</name>
<feature type="compositionally biased region" description="Acidic residues" evidence="2">
    <location>
        <begin position="166"/>
        <end position="175"/>
    </location>
</feature>
<keyword evidence="5" id="KW-0378">Hydrolase</keyword>
<dbReference type="Proteomes" id="UP000252254">
    <property type="component" value="Unassembled WGS sequence"/>
</dbReference>
<dbReference type="SUPFAM" id="SSF54106">
    <property type="entry name" value="LysM domain"/>
    <property type="match status" value="1"/>
</dbReference>
<dbReference type="SMART" id="SM01208">
    <property type="entry name" value="G5"/>
    <property type="match status" value="1"/>
</dbReference>
<feature type="domain" description="G5" evidence="3">
    <location>
        <begin position="280"/>
        <end position="360"/>
    </location>
</feature>
<evidence type="ECO:0000256" key="2">
    <source>
        <dbReference type="SAM" id="MobiDB-lite"/>
    </source>
</evidence>
<dbReference type="InterPro" id="IPR011055">
    <property type="entry name" value="Dup_hybrid_motif"/>
</dbReference>
<reference evidence="5 6" key="1">
    <citation type="submission" date="2018-06" db="EMBL/GenBank/DDBJ databases">
        <title>Genomic Encyclopedia of Type Strains, Phase IV (KMG-IV): sequencing the most valuable type-strain genomes for metagenomic binning, comparative biology and taxonomic classification.</title>
        <authorList>
            <person name="Goeker M."/>
        </authorList>
    </citation>
    <scope>NUCLEOTIDE SEQUENCE [LARGE SCALE GENOMIC DNA]</scope>
    <source>
        <strain evidence="5 6">DSM 15140</strain>
    </source>
</reference>
<gene>
    <name evidence="5" type="ORF">DES48_103232</name>
</gene>
<comment type="caution">
    <text evidence="5">The sequence shown here is derived from an EMBL/GenBank/DDBJ whole genome shotgun (WGS) entry which is preliminary data.</text>
</comment>
<dbReference type="Gene3D" id="2.20.230.10">
    <property type="entry name" value="Resuscitation-promoting factor rpfb"/>
    <property type="match status" value="1"/>
</dbReference>
<dbReference type="SMART" id="SM00257">
    <property type="entry name" value="LysM"/>
    <property type="match status" value="1"/>
</dbReference>
<dbReference type="Pfam" id="PF07501">
    <property type="entry name" value="G5"/>
    <property type="match status" value="1"/>
</dbReference>
<dbReference type="PANTHER" id="PTHR21666">
    <property type="entry name" value="PEPTIDASE-RELATED"/>
    <property type="match status" value="1"/>
</dbReference>
<dbReference type="InterPro" id="IPR050570">
    <property type="entry name" value="Cell_wall_metabolism_enzyme"/>
</dbReference>
<dbReference type="CDD" id="cd00118">
    <property type="entry name" value="LysM"/>
    <property type="match status" value="1"/>
</dbReference>
<evidence type="ECO:0000259" key="4">
    <source>
        <dbReference type="PROSITE" id="PS51782"/>
    </source>
</evidence>